<keyword evidence="1" id="KW-0472">Membrane</keyword>
<evidence type="ECO:0000256" key="1">
    <source>
        <dbReference type="SAM" id="Phobius"/>
    </source>
</evidence>
<feature type="transmembrane region" description="Helical" evidence="1">
    <location>
        <begin position="59"/>
        <end position="76"/>
    </location>
</feature>
<keyword evidence="3" id="KW-1185">Reference proteome</keyword>
<proteinExistence type="predicted"/>
<protein>
    <submittedName>
        <fullName evidence="2">Uncharacterized protein</fullName>
    </submittedName>
</protein>
<dbReference type="OrthoDB" id="2591789at2"/>
<dbReference type="KEGG" id="bwh:A9C19_10390"/>
<dbReference type="EMBL" id="CP016020">
    <property type="protein sequence ID" value="APH05125.1"/>
    <property type="molecule type" value="Genomic_DNA"/>
</dbReference>
<sequence length="189" mass="22958">MTLQTETLDNITKNQHQLAEDWFFYWNEFSAFTTWEFWLHVFIFILPLLILYKKIDRSIALQLGFFGFNIHVWFFYFDAFGTRQAFWTYPYQIIPFIPNSVGLDASLVPVLFILFYQWILRKQKNYYFYTLLLSGFLSFVLKPVLVHYHLFEFHQGATYLHLFLTFVVIISLSKWITDLFVYFERNSKP</sequence>
<dbReference type="STRING" id="1547283.A9C19_10390"/>
<evidence type="ECO:0000313" key="2">
    <source>
        <dbReference type="EMBL" id="APH05125.1"/>
    </source>
</evidence>
<feature type="transmembrane region" description="Helical" evidence="1">
    <location>
        <begin position="96"/>
        <end position="119"/>
    </location>
</feature>
<feature type="transmembrane region" description="Helical" evidence="1">
    <location>
        <begin position="32"/>
        <end position="52"/>
    </location>
</feature>
<feature type="transmembrane region" description="Helical" evidence="1">
    <location>
        <begin position="158"/>
        <end position="183"/>
    </location>
</feature>
<evidence type="ECO:0000313" key="3">
    <source>
        <dbReference type="Proteomes" id="UP000181936"/>
    </source>
</evidence>
<dbReference type="Proteomes" id="UP000181936">
    <property type="component" value="Chromosome"/>
</dbReference>
<organism evidence="2 3">
    <name type="scientific">Bacillus weihaiensis</name>
    <dbReference type="NCBI Taxonomy" id="1547283"/>
    <lineage>
        <taxon>Bacteria</taxon>
        <taxon>Bacillati</taxon>
        <taxon>Bacillota</taxon>
        <taxon>Bacilli</taxon>
        <taxon>Bacillales</taxon>
        <taxon>Bacillaceae</taxon>
        <taxon>Bacillus</taxon>
    </lineage>
</organism>
<dbReference type="AlphaFoldDB" id="A0A1L3MS03"/>
<keyword evidence="1" id="KW-0812">Transmembrane</keyword>
<reference evidence="2 3" key="1">
    <citation type="journal article" date="2016" name="Sci. Rep.">
        <title>Complete genome sequence and transcriptomic analysis of a novel marine strain Bacillus weihaiensis reveals the mechanism of brown algae degradation.</title>
        <authorList>
            <person name="Zhu Y."/>
            <person name="Chen P."/>
            <person name="Bao Y."/>
            <person name="Men Y."/>
            <person name="Zeng Y."/>
            <person name="Yang J."/>
            <person name="Sun J."/>
            <person name="Sun Y."/>
        </authorList>
    </citation>
    <scope>NUCLEOTIDE SEQUENCE [LARGE SCALE GENOMIC DNA]</scope>
    <source>
        <strain evidence="2 3">Alg07</strain>
    </source>
</reference>
<accession>A0A1L3MS03</accession>
<feature type="transmembrane region" description="Helical" evidence="1">
    <location>
        <begin position="126"/>
        <end position="146"/>
    </location>
</feature>
<gene>
    <name evidence="2" type="ORF">A9C19_10390</name>
</gene>
<dbReference type="RefSeq" id="WP_072579918.1">
    <property type="nucleotide sequence ID" value="NZ_CP016020.1"/>
</dbReference>
<keyword evidence="1" id="KW-1133">Transmembrane helix</keyword>
<name>A0A1L3MS03_9BACI</name>